<evidence type="ECO:0000259" key="8">
    <source>
        <dbReference type="PROSITE" id="PS50893"/>
    </source>
</evidence>
<keyword evidence="2 7" id="KW-0812">Transmembrane</keyword>
<dbReference type="AlphaFoldDB" id="A0A927N2A7"/>
<evidence type="ECO:0000256" key="3">
    <source>
        <dbReference type="ARBA" id="ARBA00022741"/>
    </source>
</evidence>
<evidence type="ECO:0000256" key="5">
    <source>
        <dbReference type="ARBA" id="ARBA00022989"/>
    </source>
</evidence>
<evidence type="ECO:0000256" key="2">
    <source>
        <dbReference type="ARBA" id="ARBA00022692"/>
    </source>
</evidence>
<feature type="transmembrane region" description="Helical" evidence="7">
    <location>
        <begin position="60"/>
        <end position="81"/>
    </location>
</feature>
<dbReference type="GO" id="GO:0034040">
    <property type="term" value="F:ATPase-coupled lipid transmembrane transporter activity"/>
    <property type="evidence" value="ECO:0007669"/>
    <property type="project" value="TreeGrafter"/>
</dbReference>
<dbReference type="InterPro" id="IPR003439">
    <property type="entry name" value="ABC_transporter-like_ATP-bd"/>
</dbReference>
<gene>
    <name evidence="10" type="ORF">HEB94_007869</name>
</gene>
<keyword evidence="5 7" id="KW-1133">Transmembrane helix</keyword>
<keyword evidence="6 7" id="KW-0472">Membrane</keyword>
<dbReference type="PANTHER" id="PTHR24221">
    <property type="entry name" value="ATP-BINDING CASSETTE SUB-FAMILY B"/>
    <property type="match status" value="1"/>
</dbReference>
<feature type="transmembrane region" description="Helical" evidence="7">
    <location>
        <begin position="280"/>
        <end position="300"/>
    </location>
</feature>
<dbReference type="PROSITE" id="PS50893">
    <property type="entry name" value="ABC_TRANSPORTER_2"/>
    <property type="match status" value="1"/>
</dbReference>
<dbReference type="GO" id="GO:0005886">
    <property type="term" value="C:plasma membrane"/>
    <property type="evidence" value="ECO:0007669"/>
    <property type="project" value="UniProtKB-SubCell"/>
</dbReference>
<dbReference type="SUPFAM" id="SSF90123">
    <property type="entry name" value="ABC transporter transmembrane region"/>
    <property type="match status" value="1"/>
</dbReference>
<dbReference type="GO" id="GO:0005524">
    <property type="term" value="F:ATP binding"/>
    <property type="evidence" value="ECO:0007669"/>
    <property type="project" value="UniProtKB-KW"/>
</dbReference>
<dbReference type="InterPro" id="IPR011527">
    <property type="entry name" value="ABC1_TM_dom"/>
</dbReference>
<evidence type="ECO:0000256" key="7">
    <source>
        <dbReference type="SAM" id="Phobius"/>
    </source>
</evidence>
<comment type="subcellular location">
    <subcellularLocation>
        <location evidence="1">Cell membrane</location>
        <topology evidence="1">Multi-pass membrane protein</topology>
    </subcellularLocation>
</comment>
<dbReference type="Gene3D" id="3.40.50.300">
    <property type="entry name" value="P-loop containing nucleotide triphosphate hydrolases"/>
    <property type="match status" value="1"/>
</dbReference>
<evidence type="ECO:0000259" key="9">
    <source>
        <dbReference type="PROSITE" id="PS50929"/>
    </source>
</evidence>
<dbReference type="EMBL" id="JADBEM010000001">
    <property type="protein sequence ID" value="MBE1611021.1"/>
    <property type="molecule type" value="Genomic_DNA"/>
</dbReference>
<reference evidence="10" key="1">
    <citation type="submission" date="2020-10" db="EMBL/GenBank/DDBJ databases">
        <title>Sequencing the genomes of 1000 actinobacteria strains.</title>
        <authorList>
            <person name="Klenk H.-P."/>
        </authorList>
    </citation>
    <scope>NUCLEOTIDE SEQUENCE</scope>
    <source>
        <strain evidence="10">DSM 45354</strain>
    </source>
</reference>
<dbReference type="PANTHER" id="PTHR24221:SF654">
    <property type="entry name" value="ATP-BINDING CASSETTE SUB-FAMILY B MEMBER 6"/>
    <property type="match status" value="1"/>
</dbReference>
<dbReference type="InterPro" id="IPR036640">
    <property type="entry name" value="ABC1_TM_sf"/>
</dbReference>
<evidence type="ECO:0000256" key="4">
    <source>
        <dbReference type="ARBA" id="ARBA00022840"/>
    </source>
</evidence>
<dbReference type="SUPFAM" id="SSF52540">
    <property type="entry name" value="P-loop containing nucleoside triphosphate hydrolases"/>
    <property type="match status" value="1"/>
</dbReference>
<keyword evidence="3" id="KW-0547">Nucleotide-binding</keyword>
<protein>
    <submittedName>
        <fullName evidence="10">ATP-binding cassette subfamily B protein</fullName>
    </submittedName>
</protein>
<proteinExistence type="predicted"/>
<organism evidence="10 11">
    <name type="scientific">Actinopolymorpha pittospori</name>
    <dbReference type="NCBI Taxonomy" id="648752"/>
    <lineage>
        <taxon>Bacteria</taxon>
        <taxon>Bacillati</taxon>
        <taxon>Actinomycetota</taxon>
        <taxon>Actinomycetes</taxon>
        <taxon>Propionibacteriales</taxon>
        <taxon>Actinopolymorphaceae</taxon>
        <taxon>Actinopolymorpha</taxon>
    </lineage>
</organism>
<dbReference type="Proteomes" id="UP000638648">
    <property type="component" value="Unassembled WGS sequence"/>
</dbReference>
<evidence type="ECO:0000256" key="6">
    <source>
        <dbReference type="ARBA" id="ARBA00023136"/>
    </source>
</evidence>
<dbReference type="InterPro" id="IPR017871">
    <property type="entry name" value="ABC_transporter-like_CS"/>
</dbReference>
<sequence>MRETLRAYRMLIRIGFRAAPWQATFQLVTGVIMSLGAPVAAYGGKLLIDAVVAHDLRLGVLAGVLVAVMVAVNLVTVFYYVDCAFGVMERARAYADRRLMELMGGVDGLAHHERPEYLDQVQRIREESGALGSMTNATAGILRAVVSLGAAGVLLAQIHPVLLALPFVAVVSIAVGKRARDLDVTAQELTTEPERLRRHIFDIATSAPSGKELRVFGLTGELLDRHHAVARKVIDERNRATWQGAALGVVDALVFALAYVAAIAFVLLRAVRGQASPGDVVLAIGLAAQLTGIVYSAVMYGTHFMWVLRIGVRLVWLEDYARDTAYVPSDPADVPDRLTQGIELRDVSFGYPDTSRTVLDRLSLHLPAGTVVALVGENGAGKTTLVKMLCDFYRPDTGQILVDGTPLARIPVERWRARVSAAFQDHVAFEFLARETVGVADQPRIGDDAAVLAGLERAGASGVLTALPNGLETQLGKSWDGGVDLSGGQWQRLALGRGLMRSDPLLVVFDEPTAALDAQTEHAMFERFAQAARTGAGRGAVTLLVSHRFSTVRMADLIVVLSKGRVLEQGSHAELMEHGGLYAELYDLQSKAYR</sequence>
<feature type="domain" description="ABC transmembrane type-1" evidence="9">
    <location>
        <begin position="27"/>
        <end position="305"/>
    </location>
</feature>
<dbReference type="InterPro" id="IPR027417">
    <property type="entry name" value="P-loop_NTPase"/>
</dbReference>
<name>A0A927N2A7_9ACTN</name>
<dbReference type="SMART" id="SM00382">
    <property type="entry name" value="AAA"/>
    <property type="match status" value="1"/>
</dbReference>
<keyword evidence="11" id="KW-1185">Reference proteome</keyword>
<keyword evidence="4 10" id="KW-0067">ATP-binding</keyword>
<dbReference type="RefSeq" id="WP_192754300.1">
    <property type="nucleotide sequence ID" value="NZ_BAABJL010000042.1"/>
</dbReference>
<accession>A0A927N2A7</accession>
<dbReference type="Gene3D" id="1.20.1560.10">
    <property type="entry name" value="ABC transporter type 1, transmembrane domain"/>
    <property type="match status" value="1"/>
</dbReference>
<dbReference type="PROSITE" id="PS50929">
    <property type="entry name" value="ABC_TM1F"/>
    <property type="match status" value="1"/>
</dbReference>
<feature type="transmembrane region" description="Helical" evidence="7">
    <location>
        <begin position="21"/>
        <end position="40"/>
    </location>
</feature>
<feature type="domain" description="ABC transporter" evidence="8">
    <location>
        <begin position="342"/>
        <end position="588"/>
    </location>
</feature>
<dbReference type="Pfam" id="PF00005">
    <property type="entry name" value="ABC_tran"/>
    <property type="match status" value="1"/>
</dbReference>
<evidence type="ECO:0000256" key="1">
    <source>
        <dbReference type="ARBA" id="ARBA00004651"/>
    </source>
</evidence>
<dbReference type="GO" id="GO:0140359">
    <property type="term" value="F:ABC-type transporter activity"/>
    <property type="evidence" value="ECO:0007669"/>
    <property type="project" value="InterPro"/>
</dbReference>
<dbReference type="InterPro" id="IPR039421">
    <property type="entry name" value="Type_1_exporter"/>
</dbReference>
<dbReference type="InterPro" id="IPR003593">
    <property type="entry name" value="AAA+_ATPase"/>
</dbReference>
<comment type="caution">
    <text evidence="10">The sequence shown here is derived from an EMBL/GenBank/DDBJ whole genome shotgun (WGS) entry which is preliminary data.</text>
</comment>
<dbReference type="PROSITE" id="PS00211">
    <property type="entry name" value="ABC_TRANSPORTER_1"/>
    <property type="match status" value="1"/>
</dbReference>
<evidence type="ECO:0000313" key="10">
    <source>
        <dbReference type="EMBL" id="MBE1611021.1"/>
    </source>
</evidence>
<evidence type="ECO:0000313" key="11">
    <source>
        <dbReference type="Proteomes" id="UP000638648"/>
    </source>
</evidence>
<feature type="transmembrane region" description="Helical" evidence="7">
    <location>
        <begin position="245"/>
        <end position="268"/>
    </location>
</feature>
<dbReference type="GO" id="GO:0016887">
    <property type="term" value="F:ATP hydrolysis activity"/>
    <property type="evidence" value="ECO:0007669"/>
    <property type="project" value="InterPro"/>
</dbReference>